<keyword evidence="2" id="KW-1185">Reference proteome</keyword>
<protein>
    <submittedName>
        <fullName evidence="1">Uncharacterized protein</fullName>
    </submittedName>
</protein>
<dbReference type="AlphaFoldDB" id="A0A0L0HC07"/>
<proteinExistence type="predicted"/>
<evidence type="ECO:0000313" key="2">
    <source>
        <dbReference type="Proteomes" id="UP000053201"/>
    </source>
</evidence>
<sequence>MPQPPLHPLFPTNPLQTRHLPSAHTILPTQPCKHKTPVTGSNPTLCRLCRVEGLLKSVACKVSERKVYGPIKYVAPSVQDCERPSPSFSALRNQLVTVSCHCASLKPAGVDKVRRELDCGLVAWDDVGREVRHWMRYHD</sequence>
<dbReference type="Proteomes" id="UP000053201">
    <property type="component" value="Unassembled WGS sequence"/>
</dbReference>
<reference evidence="1 2" key="1">
    <citation type="submission" date="2009-08" db="EMBL/GenBank/DDBJ databases">
        <title>The Genome Sequence of Spizellomyces punctatus strain DAOM BR117.</title>
        <authorList>
            <consortium name="The Broad Institute Genome Sequencing Platform"/>
            <person name="Russ C."/>
            <person name="Cuomo C."/>
            <person name="Shea T."/>
            <person name="Young S.K."/>
            <person name="Zeng Q."/>
            <person name="Koehrsen M."/>
            <person name="Haas B."/>
            <person name="Borodovsky M."/>
            <person name="Guigo R."/>
            <person name="Alvarado L."/>
            <person name="Berlin A."/>
            <person name="Bochicchio J."/>
            <person name="Borenstein D."/>
            <person name="Chapman S."/>
            <person name="Chen Z."/>
            <person name="Engels R."/>
            <person name="Freedman E."/>
            <person name="Gellesch M."/>
            <person name="Goldberg J."/>
            <person name="Griggs A."/>
            <person name="Gujja S."/>
            <person name="Heiman D."/>
            <person name="Hepburn T."/>
            <person name="Howarth C."/>
            <person name="Jen D."/>
            <person name="Larson L."/>
            <person name="Lewis B."/>
            <person name="Mehta T."/>
            <person name="Park D."/>
            <person name="Pearson M."/>
            <person name="Roberts A."/>
            <person name="Saif S."/>
            <person name="Shenoy N."/>
            <person name="Sisk P."/>
            <person name="Stolte C."/>
            <person name="Sykes S."/>
            <person name="Thomson T."/>
            <person name="Walk T."/>
            <person name="White J."/>
            <person name="Yandava C."/>
            <person name="Burger G."/>
            <person name="Gray M.W."/>
            <person name="Holland P.W.H."/>
            <person name="King N."/>
            <person name="Lang F.B.F."/>
            <person name="Roger A.J."/>
            <person name="Ruiz-Trillo I."/>
            <person name="Lander E."/>
            <person name="Nusbaum C."/>
        </authorList>
    </citation>
    <scope>NUCLEOTIDE SEQUENCE [LARGE SCALE GENOMIC DNA]</scope>
    <source>
        <strain evidence="1 2">DAOM BR117</strain>
    </source>
</reference>
<organism evidence="1 2">
    <name type="scientific">Spizellomyces punctatus (strain DAOM BR117)</name>
    <dbReference type="NCBI Taxonomy" id="645134"/>
    <lineage>
        <taxon>Eukaryota</taxon>
        <taxon>Fungi</taxon>
        <taxon>Fungi incertae sedis</taxon>
        <taxon>Chytridiomycota</taxon>
        <taxon>Chytridiomycota incertae sedis</taxon>
        <taxon>Chytridiomycetes</taxon>
        <taxon>Spizellomycetales</taxon>
        <taxon>Spizellomycetaceae</taxon>
        <taxon>Spizellomyces</taxon>
    </lineage>
</organism>
<dbReference type="GeneID" id="27692465"/>
<dbReference type="RefSeq" id="XP_016607105.1">
    <property type="nucleotide sequence ID" value="XM_016757499.1"/>
</dbReference>
<name>A0A0L0HC07_SPIPD</name>
<dbReference type="OrthoDB" id="10305750at2759"/>
<accession>A0A0L0HC07</accession>
<gene>
    <name evidence="1" type="ORF">SPPG_09340</name>
</gene>
<dbReference type="EMBL" id="KQ257459">
    <property type="protein sequence ID" value="KNC99065.1"/>
    <property type="molecule type" value="Genomic_DNA"/>
</dbReference>
<evidence type="ECO:0000313" key="1">
    <source>
        <dbReference type="EMBL" id="KNC99065.1"/>
    </source>
</evidence>
<dbReference type="VEuPathDB" id="FungiDB:SPPG_09340"/>
<dbReference type="InParanoid" id="A0A0L0HC07"/>